<dbReference type="SUPFAM" id="SSF52540">
    <property type="entry name" value="P-loop containing nucleoside triphosphate hydrolases"/>
    <property type="match status" value="1"/>
</dbReference>
<gene>
    <name evidence="2" type="ORF">LX59_01992</name>
</gene>
<dbReference type="RefSeq" id="WP_281284841.1">
    <property type="nucleotide sequence ID" value="NZ_VLKG01000006.1"/>
</dbReference>
<feature type="domain" description="CobQ/CobB/MinD/ParA nucleotide binding" evidence="1">
    <location>
        <begin position="4"/>
        <end position="38"/>
    </location>
</feature>
<accession>A0A562I2Y3</accession>
<name>A0A562I2Y3_9GAMM</name>
<dbReference type="EMBL" id="VLKG01000006">
    <property type="protein sequence ID" value="TWH65048.1"/>
    <property type="molecule type" value="Genomic_DNA"/>
</dbReference>
<dbReference type="CDD" id="cd02042">
    <property type="entry name" value="ParAB_family"/>
    <property type="match status" value="1"/>
</dbReference>
<sequence>MFAVTVISTKGGVGKSTTCAHLGALLADSGLRVLMLDLEFSPRFLVIISSPTKHPVGFMSSSRLTKHILTK</sequence>
<keyword evidence="3" id="KW-1185">Reference proteome</keyword>
<evidence type="ECO:0000313" key="3">
    <source>
        <dbReference type="Proteomes" id="UP000319627"/>
    </source>
</evidence>
<proteinExistence type="predicted"/>
<dbReference type="InterPro" id="IPR002586">
    <property type="entry name" value="CobQ/CobB/MinD/ParA_Nub-bd_dom"/>
</dbReference>
<organism evidence="2 3">
    <name type="scientific">Azomonas agilis</name>
    <dbReference type="NCBI Taxonomy" id="116849"/>
    <lineage>
        <taxon>Bacteria</taxon>
        <taxon>Pseudomonadati</taxon>
        <taxon>Pseudomonadota</taxon>
        <taxon>Gammaproteobacteria</taxon>
        <taxon>Pseudomonadales</taxon>
        <taxon>Pseudomonadaceae</taxon>
        <taxon>Azomonas</taxon>
    </lineage>
</organism>
<protein>
    <submittedName>
        <fullName evidence="2">Chromosome partitioning related protein ParA</fullName>
    </submittedName>
</protein>
<dbReference type="Proteomes" id="UP000319627">
    <property type="component" value="Unassembled WGS sequence"/>
</dbReference>
<comment type="caution">
    <text evidence="2">The sequence shown here is derived from an EMBL/GenBank/DDBJ whole genome shotgun (WGS) entry which is preliminary data.</text>
</comment>
<evidence type="ECO:0000313" key="2">
    <source>
        <dbReference type="EMBL" id="TWH65048.1"/>
    </source>
</evidence>
<reference evidence="2 3" key="1">
    <citation type="submission" date="2019-07" db="EMBL/GenBank/DDBJ databases">
        <title>Genomic Encyclopedia of Type Strains, Phase I: the one thousand microbial genomes (KMG-I) project.</title>
        <authorList>
            <person name="Kyrpides N."/>
        </authorList>
    </citation>
    <scope>NUCLEOTIDE SEQUENCE [LARGE SCALE GENOMIC DNA]</scope>
    <source>
        <strain evidence="2 3">DSM 375</strain>
    </source>
</reference>
<evidence type="ECO:0000259" key="1">
    <source>
        <dbReference type="Pfam" id="PF01656"/>
    </source>
</evidence>
<dbReference type="Gene3D" id="3.40.50.300">
    <property type="entry name" value="P-loop containing nucleotide triphosphate hydrolases"/>
    <property type="match status" value="1"/>
</dbReference>
<dbReference type="Pfam" id="PF01656">
    <property type="entry name" value="CbiA"/>
    <property type="match status" value="1"/>
</dbReference>
<dbReference type="AlphaFoldDB" id="A0A562I2Y3"/>
<dbReference type="InterPro" id="IPR027417">
    <property type="entry name" value="P-loop_NTPase"/>
</dbReference>